<evidence type="ECO:0000256" key="2">
    <source>
        <dbReference type="ARBA" id="ARBA00022771"/>
    </source>
</evidence>
<feature type="domain" description="3CxxC-type" evidence="4">
    <location>
        <begin position="1"/>
        <end position="70"/>
    </location>
</feature>
<dbReference type="InterPro" id="IPR033446">
    <property type="entry name" value="ZCCHC24_Znf-3CxxC"/>
</dbReference>
<sequence length="143" mass="16533">MFGKFRCPKCKRTWQSGNSWANTGQMCKRCDILVYPHSQVPLEPKVWDWYDDGDRSRPHPAELCEMCQKLGYPCTRKRVWAPDMDDDSDSDNDDDLSGDTLGDLLGDYRRAFAMAAAKLWPGSDKVDELMRGLYWILFPSSRK</sequence>
<keyword evidence="6" id="KW-1185">Reference proteome</keyword>
<dbReference type="OrthoDB" id="539874at2759"/>
<dbReference type="InterPro" id="IPR027377">
    <property type="entry name" value="ZAR1/RTP1-5-like_Znf-3CxxC"/>
</dbReference>
<protein>
    <recommendedName>
        <fullName evidence="4">3CxxC-type domain-containing protein</fullName>
    </recommendedName>
</protein>
<dbReference type="RefSeq" id="XP_042924625.1">
    <property type="nucleotide sequence ID" value="XM_043062524.1"/>
</dbReference>
<dbReference type="GO" id="GO:0008270">
    <property type="term" value="F:zinc ion binding"/>
    <property type="evidence" value="ECO:0007669"/>
    <property type="project" value="UniProtKB-KW"/>
</dbReference>
<dbReference type="Proteomes" id="UP000006906">
    <property type="component" value="Chromosome 5"/>
</dbReference>
<keyword evidence="3" id="KW-0862">Zinc</keyword>
<accession>A0A2K3DS43</accession>
<dbReference type="SMART" id="SM01328">
    <property type="entry name" value="zf-3CxxC"/>
    <property type="match status" value="1"/>
</dbReference>
<proteinExistence type="predicted"/>
<evidence type="ECO:0000313" key="6">
    <source>
        <dbReference type="Proteomes" id="UP000006906"/>
    </source>
</evidence>
<reference evidence="5 6" key="1">
    <citation type="journal article" date="2007" name="Science">
        <title>The Chlamydomonas genome reveals the evolution of key animal and plant functions.</title>
        <authorList>
            <person name="Merchant S.S."/>
            <person name="Prochnik S.E."/>
            <person name="Vallon O."/>
            <person name="Harris E.H."/>
            <person name="Karpowicz S.J."/>
            <person name="Witman G.B."/>
            <person name="Terry A."/>
            <person name="Salamov A."/>
            <person name="Fritz-Laylin L.K."/>
            <person name="Marechal-Drouard L."/>
            <person name="Marshall W.F."/>
            <person name="Qu L.H."/>
            <person name="Nelson D.R."/>
            <person name="Sanderfoot A.A."/>
            <person name="Spalding M.H."/>
            <person name="Kapitonov V.V."/>
            <person name="Ren Q."/>
            <person name="Ferris P."/>
            <person name="Lindquist E."/>
            <person name="Shapiro H."/>
            <person name="Lucas S.M."/>
            <person name="Grimwood J."/>
            <person name="Schmutz J."/>
            <person name="Cardol P."/>
            <person name="Cerutti H."/>
            <person name="Chanfreau G."/>
            <person name="Chen C.L."/>
            <person name="Cognat V."/>
            <person name="Croft M.T."/>
            <person name="Dent R."/>
            <person name="Dutcher S."/>
            <person name="Fernandez E."/>
            <person name="Fukuzawa H."/>
            <person name="Gonzalez-Ballester D."/>
            <person name="Gonzalez-Halphen D."/>
            <person name="Hallmann A."/>
            <person name="Hanikenne M."/>
            <person name="Hippler M."/>
            <person name="Inwood W."/>
            <person name="Jabbari K."/>
            <person name="Kalanon M."/>
            <person name="Kuras R."/>
            <person name="Lefebvre P.A."/>
            <person name="Lemaire S.D."/>
            <person name="Lobanov A.V."/>
            <person name="Lohr M."/>
            <person name="Manuell A."/>
            <person name="Meier I."/>
            <person name="Mets L."/>
            <person name="Mittag M."/>
            <person name="Mittelmeier T."/>
            <person name="Moroney J.V."/>
            <person name="Moseley J."/>
            <person name="Napoli C."/>
            <person name="Nedelcu A.M."/>
            <person name="Niyogi K."/>
            <person name="Novoselov S.V."/>
            <person name="Paulsen I.T."/>
            <person name="Pazour G."/>
            <person name="Purton S."/>
            <person name="Ral J.P."/>
            <person name="Riano-Pachon D.M."/>
            <person name="Riekhof W."/>
            <person name="Rymarquis L."/>
            <person name="Schroda M."/>
            <person name="Stern D."/>
            <person name="Umen J."/>
            <person name="Willows R."/>
            <person name="Wilson N."/>
            <person name="Zimmer S.L."/>
            <person name="Allmer J."/>
            <person name="Balk J."/>
            <person name="Bisova K."/>
            <person name="Chen C.J."/>
            <person name="Elias M."/>
            <person name="Gendler K."/>
            <person name="Hauser C."/>
            <person name="Lamb M.R."/>
            <person name="Ledford H."/>
            <person name="Long J.C."/>
            <person name="Minagawa J."/>
            <person name="Page M.D."/>
            <person name="Pan J."/>
            <person name="Pootakham W."/>
            <person name="Roje S."/>
            <person name="Rose A."/>
            <person name="Stahlberg E."/>
            <person name="Terauchi A.M."/>
            <person name="Yang P."/>
            <person name="Ball S."/>
            <person name="Bowler C."/>
            <person name="Dieckmann C.L."/>
            <person name="Gladyshev V.N."/>
            <person name="Green P."/>
            <person name="Jorgensen R."/>
            <person name="Mayfield S."/>
            <person name="Mueller-Roeber B."/>
            <person name="Rajamani S."/>
            <person name="Sayre R.T."/>
            <person name="Brokstein P."/>
            <person name="Dubchak I."/>
            <person name="Goodstein D."/>
            <person name="Hornick L."/>
            <person name="Huang Y.W."/>
            <person name="Jhaveri J."/>
            <person name="Luo Y."/>
            <person name="Martinez D."/>
            <person name="Ngau W.C."/>
            <person name="Otillar B."/>
            <person name="Poliakov A."/>
            <person name="Porter A."/>
            <person name="Szajkowski L."/>
            <person name="Werner G."/>
            <person name="Zhou K."/>
            <person name="Grigoriev I.V."/>
            <person name="Rokhsar D.S."/>
            <person name="Grossman A.R."/>
        </authorList>
    </citation>
    <scope>NUCLEOTIDE SEQUENCE [LARGE SCALE GENOMIC DNA]</scope>
    <source>
        <strain evidence="6">CC-503</strain>
    </source>
</reference>
<evidence type="ECO:0000256" key="1">
    <source>
        <dbReference type="ARBA" id="ARBA00022723"/>
    </source>
</evidence>
<keyword evidence="2" id="KW-0863">Zinc-finger</keyword>
<dbReference type="Pfam" id="PF17180">
    <property type="entry name" value="Zn_ribbon_3CxxC_2"/>
    <property type="match status" value="1"/>
</dbReference>
<dbReference type="KEGG" id="cre:CHLRE_05g246600v5"/>
<gene>
    <name evidence="5" type="ORF">CHLRE_05g246600v5</name>
</gene>
<keyword evidence="1" id="KW-0479">Metal-binding</keyword>
<dbReference type="GeneID" id="66053500"/>
<organism evidence="5 6">
    <name type="scientific">Chlamydomonas reinhardtii</name>
    <name type="common">Chlamydomonas smithii</name>
    <dbReference type="NCBI Taxonomy" id="3055"/>
    <lineage>
        <taxon>Eukaryota</taxon>
        <taxon>Viridiplantae</taxon>
        <taxon>Chlorophyta</taxon>
        <taxon>core chlorophytes</taxon>
        <taxon>Chlorophyceae</taxon>
        <taxon>CS clade</taxon>
        <taxon>Chlamydomonadales</taxon>
        <taxon>Chlamydomonadaceae</taxon>
        <taxon>Chlamydomonas</taxon>
    </lineage>
</organism>
<dbReference type="AlphaFoldDB" id="A0A2K3DS43"/>
<dbReference type="EMBL" id="CM008966">
    <property type="protein sequence ID" value="PNW83355.1"/>
    <property type="molecule type" value="Genomic_DNA"/>
</dbReference>
<evidence type="ECO:0000313" key="5">
    <source>
        <dbReference type="EMBL" id="PNW83355.1"/>
    </source>
</evidence>
<dbReference type="InParanoid" id="A0A2K3DS43"/>
<name>A0A2K3DS43_CHLRE</name>
<dbReference type="Gramene" id="PNW83355">
    <property type="protein sequence ID" value="PNW83355"/>
    <property type="gene ID" value="CHLRE_05g246600v5"/>
</dbReference>
<evidence type="ECO:0000256" key="3">
    <source>
        <dbReference type="ARBA" id="ARBA00022833"/>
    </source>
</evidence>
<evidence type="ECO:0000259" key="4">
    <source>
        <dbReference type="SMART" id="SM01328"/>
    </source>
</evidence>